<keyword evidence="2" id="KW-0472">Membrane</keyword>
<evidence type="ECO:0000256" key="2">
    <source>
        <dbReference type="SAM" id="Phobius"/>
    </source>
</evidence>
<protein>
    <recommendedName>
        <fullName evidence="5">Cell division protein FtsL</fullName>
    </recommendedName>
</protein>
<comment type="caution">
    <text evidence="3">The sequence shown here is derived from an EMBL/GenBank/DDBJ whole genome shotgun (WGS) entry which is preliminary data.</text>
</comment>
<evidence type="ECO:0000256" key="1">
    <source>
        <dbReference type="SAM" id="MobiDB-lite"/>
    </source>
</evidence>
<dbReference type="Proteomes" id="UP001298753">
    <property type="component" value="Unassembled WGS sequence"/>
</dbReference>
<proteinExistence type="predicted"/>
<accession>A0AAW4W1H3</accession>
<keyword evidence="2" id="KW-1133">Transmembrane helix</keyword>
<evidence type="ECO:0008006" key="5">
    <source>
        <dbReference type="Google" id="ProtNLM"/>
    </source>
</evidence>
<gene>
    <name evidence="3" type="ORF">LKD22_06360</name>
</gene>
<evidence type="ECO:0000313" key="4">
    <source>
        <dbReference type="Proteomes" id="UP001298753"/>
    </source>
</evidence>
<reference evidence="3 4" key="1">
    <citation type="submission" date="2021-10" db="EMBL/GenBank/DDBJ databases">
        <title>Anaerobic single-cell dispensing facilitates the cultivation of human gut bacteria.</title>
        <authorList>
            <person name="Afrizal A."/>
        </authorList>
    </citation>
    <scope>NUCLEOTIDE SEQUENCE [LARGE SCALE GENOMIC DNA]</scope>
    <source>
        <strain evidence="3 4">CLA-AA-H270</strain>
    </source>
</reference>
<sequence>MASGRNNAARKYEDQVPAQREVQPKRHLQVAAAPVKKKKHRRKPAVMQGVYPCIFLVAITAAFILFCQMQLTQLTAEASEQSDLLSELQSENVSLTTKQMNSMNMDEVEQYATDTLGMIKLDNSQIEYVELTNPDLVTVADDSMTLRGLWSALAARFSALVEYIR</sequence>
<dbReference type="GeneID" id="98660161"/>
<dbReference type="AlphaFoldDB" id="A0AAW4W1H3"/>
<evidence type="ECO:0000313" key="3">
    <source>
        <dbReference type="EMBL" id="MCC2176747.1"/>
    </source>
</evidence>
<feature type="region of interest" description="Disordered" evidence="1">
    <location>
        <begin position="1"/>
        <end position="35"/>
    </location>
</feature>
<name>A0AAW4W1H3_9FIRM</name>
<feature type="transmembrane region" description="Helical" evidence="2">
    <location>
        <begin position="45"/>
        <end position="66"/>
    </location>
</feature>
<keyword evidence="2" id="KW-0812">Transmembrane</keyword>
<dbReference type="RefSeq" id="WP_110436332.1">
    <property type="nucleotide sequence ID" value="NZ_DBEZDI010000026.1"/>
</dbReference>
<organism evidence="3 4">
    <name type="scientific">Agathobaculum butyriciproducens</name>
    <dbReference type="NCBI Taxonomy" id="1628085"/>
    <lineage>
        <taxon>Bacteria</taxon>
        <taxon>Bacillati</taxon>
        <taxon>Bacillota</taxon>
        <taxon>Clostridia</taxon>
        <taxon>Eubacteriales</taxon>
        <taxon>Butyricicoccaceae</taxon>
        <taxon>Agathobaculum</taxon>
    </lineage>
</organism>
<dbReference type="EMBL" id="JAJEPX010000014">
    <property type="protein sequence ID" value="MCC2176747.1"/>
    <property type="molecule type" value="Genomic_DNA"/>
</dbReference>
<keyword evidence="4" id="KW-1185">Reference proteome</keyword>